<proteinExistence type="predicted"/>
<dbReference type="AlphaFoldDB" id="X1FGS4"/>
<sequence length="51" mass="6014">TGKNLIYGGKITKAYENWKLKNHKEFQQKVGGKLYYKGIPTKKYEMYLNSL</sequence>
<gene>
    <name evidence="1" type="ORF">S03H2_01300</name>
</gene>
<dbReference type="EMBL" id="BARU01000370">
    <property type="protein sequence ID" value="GAH19968.1"/>
    <property type="molecule type" value="Genomic_DNA"/>
</dbReference>
<comment type="caution">
    <text evidence="1">The sequence shown here is derived from an EMBL/GenBank/DDBJ whole genome shotgun (WGS) entry which is preliminary data.</text>
</comment>
<organism evidence="1">
    <name type="scientific">marine sediment metagenome</name>
    <dbReference type="NCBI Taxonomy" id="412755"/>
    <lineage>
        <taxon>unclassified sequences</taxon>
        <taxon>metagenomes</taxon>
        <taxon>ecological metagenomes</taxon>
    </lineage>
</organism>
<accession>X1FGS4</accession>
<evidence type="ECO:0000313" key="1">
    <source>
        <dbReference type="EMBL" id="GAH19968.1"/>
    </source>
</evidence>
<reference evidence="1" key="1">
    <citation type="journal article" date="2014" name="Front. Microbiol.">
        <title>High frequency of phylogenetically diverse reductive dehalogenase-homologous genes in deep subseafloor sedimentary metagenomes.</title>
        <authorList>
            <person name="Kawai M."/>
            <person name="Futagami T."/>
            <person name="Toyoda A."/>
            <person name="Takaki Y."/>
            <person name="Nishi S."/>
            <person name="Hori S."/>
            <person name="Arai W."/>
            <person name="Tsubouchi T."/>
            <person name="Morono Y."/>
            <person name="Uchiyama I."/>
            <person name="Ito T."/>
            <person name="Fujiyama A."/>
            <person name="Inagaki F."/>
            <person name="Takami H."/>
        </authorList>
    </citation>
    <scope>NUCLEOTIDE SEQUENCE</scope>
    <source>
        <strain evidence="1">Expedition CK06-06</strain>
    </source>
</reference>
<protein>
    <submittedName>
        <fullName evidence="1">Uncharacterized protein</fullName>
    </submittedName>
</protein>
<name>X1FGS4_9ZZZZ</name>
<feature type="non-terminal residue" evidence="1">
    <location>
        <position position="1"/>
    </location>
</feature>